<sequence>MLSFPSSSALPQKPTIGIDKHYELQIQQLNEYLRHIIEKLVERQ</sequence>
<gene>
    <name evidence="1" type="ORF">SAMN05421780_11512</name>
</gene>
<proteinExistence type="predicted"/>
<accession>A0A1I1NSN6</accession>
<dbReference type="Proteomes" id="UP000199514">
    <property type="component" value="Unassembled WGS sequence"/>
</dbReference>
<protein>
    <submittedName>
        <fullName evidence="1">Uncharacterized protein</fullName>
    </submittedName>
</protein>
<evidence type="ECO:0000313" key="1">
    <source>
        <dbReference type="EMBL" id="SFC96740.1"/>
    </source>
</evidence>
<dbReference type="AlphaFoldDB" id="A0A1I1NSN6"/>
<reference evidence="1 2" key="1">
    <citation type="submission" date="2016-10" db="EMBL/GenBank/DDBJ databases">
        <authorList>
            <person name="de Groot N.N."/>
        </authorList>
    </citation>
    <scope>NUCLEOTIDE SEQUENCE [LARGE SCALE GENOMIC DNA]</scope>
    <source>
        <strain evidence="1 2">DSM 6793</strain>
    </source>
</reference>
<dbReference type="EMBL" id="FOLE01000015">
    <property type="protein sequence ID" value="SFC96740.1"/>
    <property type="molecule type" value="Genomic_DNA"/>
</dbReference>
<keyword evidence="2" id="KW-1185">Reference proteome</keyword>
<evidence type="ECO:0000313" key="2">
    <source>
        <dbReference type="Proteomes" id="UP000199514"/>
    </source>
</evidence>
<organism evidence="1 2">
    <name type="scientific">Flexibacter flexilis DSM 6793</name>
    <dbReference type="NCBI Taxonomy" id="927664"/>
    <lineage>
        <taxon>Bacteria</taxon>
        <taxon>Pseudomonadati</taxon>
        <taxon>Bacteroidota</taxon>
        <taxon>Cytophagia</taxon>
        <taxon>Cytophagales</taxon>
        <taxon>Flexibacteraceae</taxon>
        <taxon>Flexibacter</taxon>
    </lineage>
</organism>
<name>A0A1I1NSN6_9BACT</name>